<comment type="caution">
    <text evidence="4">The sequence shown here is derived from an EMBL/GenBank/DDBJ whole genome shotgun (WGS) entry which is preliminary data.</text>
</comment>
<dbReference type="InterPro" id="IPR035372">
    <property type="entry name" value="MCD_N"/>
</dbReference>
<organism evidence="4 5">
    <name type="scientific">Megalurothrips usitatus</name>
    <name type="common">bean blossom thrips</name>
    <dbReference type="NCBI Taxonomy" id="439358"/>
    <lineage>
        <taxon>Eukaryota</taxon>
        <taxon>Metazoa</taxon>
        <taxon>Ecdysozoa</taxon>
        <taxon>Arthropoda</taxon>
        <taxon>Hexapoda</taxon>
        <taxon>Insecta</taxon>
        <taxon>Pterygota</taxon>
        <taxon>Neoptera</taxon>
        <taxon>Paraneoptera</taxon>
        <taxon>Thysanoptera</taxon>
        <taxon>Terebrantia</taxon>
        <taxon>Thripoidea</taxon>
        <taxon>Thripidae</taxon>
        <taxon>Megalurothrips</taxon>
    </lineage>
</organism>
<dbReference type="PANTHER" id="PTHR28641">
    <property type="match status" value="1"/>
</dbReference>
<dbReference type="GO" id="GO:0050080">
    <property type="term" value="F:malonyl-CoA decarboxylase activity"/>
    <property type="evidence" value="ECO:0007669"/>
    <property type="project" value="InterPro"/>
</dbReference>
<accession>A0AAV7Y4I2</accession>
<dbReference type="GO" id="GO:0006085">
    <property type="term" value="P:acetyl-CoA biosynthetic process"/>
    <property type="evidence" value="ECO:0007669"/>
    <property type="project" value="TreeGrafter"/>
</dbReference>
<feature type="domain" description="Malonyl-CoA decarboxylase N-terminal" evidence="3">
    <location>
        <begin position="160"/>
        <end position="258"/>
    </location>
</feature>
<proteinExistence type="predicted"/>
<dbReference type="PANTHER" id="PTHR28641:SF1">
    <property type="entry name" value="MALONYL-COA DECARBOXYLASE, MITOCHONDRIAL"/>
    <property type="match status" value="1"/>
</dbReference>
<feature type="compositionally biased region" description="Low complexity" evidence="1">
    <location>
        <begin position="60"/>
        <end position="76"/>
    </location>
</feature>
<dbReference type="InterPro" id="IPR038917">
    <property type="entry name" value="Malonyl_CoA_deC"/>
</dbReference>
<reference evidence="4" key="1">
    <citation type="submission" date="2022-12" db="EMBL/GenBank/DDBJ databases">
        <title>Chromosome-level genome assembly of the bean flower thrips Megalurothrips usitatus.</title>
        <authorList>
            <person name="Ma L."/>
            <person name="Liu Q."/>
            <person name="Li H."/>
            <person name="Cai W."/>
        </authorList>
    </citation>
    <scope>NUCLEOTIDE SEQUENCE</scope>
    <source>
        <strain evidence="4">Cailab_2022a</strain>
    </source>
</reference>
<feature type="region of interest" description="Disordered" evidence="1">
    <location>
        <begin position="60"/>
        <end position="93"/>
    </location>
</feature>
<dbReference type="Pfam" id="PF17408">
    <property type="entry name" value="MCD_N"/>
    <property type="match status" value="1"/>
</dbReference>
<evidence type="ECO:0000256" key="1">
    <source>
        <dbReference type="SAM" id="MobiDB-lite"/>
    </source>
</evidence>
<evidence type="ECO:0000259" key="3">
    <source>
        <dbReference type="Pfam" id="PF17408"/>
    </source>
</evidence>
<dbReference type="InterPro" id="IPR007956">
    <property type="entry name" value="Malonyl_CoA_deC_C"/>
</dbReference>
<name>A0AAV7Y4I2_9NEOP</name>
<evidence type="ECO:0000259" key="2">
    <source>
        <dbReference type="Pfam" id="PF05292"/>
    </source>
</evidence>
<evidence type="ECO:0008006" key="6">
    <source>
        <dbReference type="Google" id="ProtNLM"/>
    </source>
</evidence>
<dbReference type="FunFam" id="3.40.630.150:FF:000001">
    <property type="entry name" value="Malonyl-CoA decarboxylase, mitochondrial"/>
    <property type="match status" value="1"/>
</dbReference>
<evidence type="ECO:0000313" key="5">
    <source>
        <dbReference type="Proteomes" id="UP001075354"/>
    </source>
</evidence>
<dbReference type="InterPro" id="IPR038351">
    <property type="entry name" value="MCD_N_sf"/>
</dbReference>
<dbReference type="GO" id="GO:0005782">
    <property type="term" value="C:peroxisomal matrix"/>
    <property type="evidence" value="ECO:0007669"/>
    <property type="project" value="TreeGrafter"/>
</dbReference>
<gene>
    <name evidence="4" type="ORF">ONE63_000437</name>
</gene>
<dbReference type="AlphaFoldDB" id="A0AAV7Y4I2"/>
<keyword evidence="5" id="KW-1185">Reference proteome</keyword>
<dbReference type="InterPro" id="IPR042303">
    <property type="entry name" value="Malonyl_CoA_deC_C_sf"/>
</dbReference>
<dbReference type="GO" id="GO:2001294">
    <property type="term" value="P:malonyl-CoA catabolic process"/>
    <property type="evidence" value="ECO:0007669"/>
    <property type="project" value="TreeGrafter"/>
</dbReference>
<dbReference type="Pfam" id="PF05292">
    <property type="entry name" value="MCD"/>
    <property type="match status" value="1"/>
</dbReference>
<feature type="domain" description="Malonyl-CoA decarboxylase C-terminal" evidence="2">
    <location>
        <begin position="261"/>
        <end position="538"/>
    </location>
</feature>
<evidence type="ECO:0000313" key="4">
    <source>
        <dbReference type="EMBL" id="KAJ1531780.1"/>
    </source>
</evidence>
<protein>
    <recommendedName>
        <fullName evidence="6">Malonyl-CoA decarboxylase, mitochondrial</fullName>
    </recommendedName>
</protein>
<dbReference type="EMBL" id="JAPTSV010000001">
    <property type="protein sequence ID" value="KAJ1531780.1"/>
    <property type="molecule type" value="Genomic_DNA"/>
</dbReference>
<dbReference type="Proteomes" id="UP001075354">
    <property type="component" value="Chromosome 1"/>
</dbReference>
<dbReference type="Gene3D" id="1.20.140.90">
    <property type="entry name" value="Malonyl-CoA decarboxylase, oligemerization domain"/>
    <property type="match status" value="1"/>
</dbReference>
<dbReference type="Gene3D" id="3.40.630.150">
    <property type="entry name" value="Malonyl-CoA decarboxylase, catalytic domain"/>
    <property type="match status" value="1"/>
</dbReference>
<dbReference type="GO" id="GO:0005759">
    <property type="term" value="C:mitochondrial matrix"/>
    <property type="evidence" value="ECO:0007669"/>
    <property type="project" value="TreeGrafter"/>
</dbReference>
<sequence length="580" mass="65455">MMISRRLSRIHNLSLATLEQNLTTAGPRRAYSLQAGPMASRESDRWRFFHQILSLSGVSGRSASQSSASSAGSGSSQPHSEDESPGFYFGASDKSNGLRRKSTIDDEARVISLLKEILAYQDSNMSNWIIESKVKALCAAYSYLLKPHKEGFLKVLACEYAVDHDAVRRAAEQMAQLHEEENFSKQFMKIEEKLKNSLTPQYSWLFMHVGRMERGVKFLVDLRTDALDLISQLDPLDPSTVSMQRLNNTLRELLSMWFSVGFLAVERVTWKSSCEMLQKISEYEAVHPVRSWTDLKRRVGMYRRCFVYTHNSMPDEPIVVLHIALCDEISSSMAGIVASASRMSGDASASDVGLLGVRPDSEDPSLVKSAVFYSISSTQKGLKGIELGNYLIKRAAQEIQAEFPQISQFSTLSPIPGFRSWVYDKLKAADRGENEVLTPEEEVAVQRILGRQWPSELQRLLKSNAWLEDSDLVVFLQEPLMRLCARYLYLEKHRSAALNGVANFHLKNGAVMWRINWHADLSPRGLGNSCGIMVNYRYYLDETEANSRNYLEHHKINASEQVVQLAASAERLLTQLTSKM</sequence>
<dbReference type="GO" id="GO:0006633">
    <property type="term" value="P:fatty acid biosynthetic process"/>
    <property type="evidence" value="ECO:0007669"/>
    <property type="project" value="InterPro"/>
</dbReference>